<dbReference type="PANTHER" id="PTHR46137">
    <property type="entry name" value="OS05G0310600 PROTEIN"/>
    <property type="match status" value="1"/>
</dbReference>
<protein>
    <recommendedName>
        <fullName evidence="1">LRAT domain-containing protein</fullName>
    </recommendedName>
</protein>
<dbReference type="Gene3D" id="3.90.1720.10">
    <property type="entry name" value="endopeptidase domain like (from Nostoc punctiforme)"/>
    <property type="match status" value="1"/>
</dbReference>
<comment type="caution">
    <text evidence="2">The sequence shown here is derived from an EMBL/GenBank/DDBJ whole genome shotgun (WGS) entry which is preliminary data.</text>
</comment>
<reference evidence="2" key="1">
    <citation type="journal article" date="2019" name="Sci. Rep.">
        <title>Draft genome of Tanacetum cinerariifolium, the natural source of mosquito coil.</title>
        <authorList>
            <person name="Yamashiro T."/>
            <person name="Shiraishi A."/>
            <person name="Satake H."/>
            <person name="Nakayama K."/>
        </authorList>
    </citation>
    <scope>NUCLEOTIDE SEQUENCE</scope>
</reference>
<dbReference type="Pfam" id="PF04970">
    <property type="entry name" value="LRAT"/>
    <property type="match status" value="1"/>
</dbReference>
<name>A0A699GXL2_TANCI</name>
<dbReference type="EMBL" id="BKCJ010069902">
    <property type="protein sequence ID" value="GEW70130.1"/>
    <property type="molecule type" value="Genomic_DNA"/>
</dbReference>
<dbReference type="InterPro" id="IPR007053">
    <property type="entry name" value="LRAT_dom"/>
</dbReference>
<gene>
    <name evidence="2" type="ORF">Tci_242106</name>
</gene>
<accession>A0A699GXL2</accession>
<feature type="domain" description="LRAT" evidence="1">
    <location>
        <begin position="117"/>
        <end position="157"/>
    </location>
</feature>
<dbReference type="PANTHER" id="PTHR46137:SF2">
    <property type="entry name" value="OS09G0526800 PROTEIN"/>
    <property type="match status" value="1"/>
</dbReference>
<sequence>MHHRRSHTIAVGIDELKSMSSNFELENEDLYHLLENEFLPLDLALKVQAFLTKISKLGEKISSASFVPDVQLSAYIPDLEKVATLRCCNRILIPLSVGNQYLCIHISRLRSGTCTIAKSDPPQDVIHRAMYLLQNGFGNYTLVLNNCEDFALYCKTSLLGRDWTDGGNSDQVRMVG</sequence>
<dbReference type="AlphaFoldDB" id="A0A699GXL2"/>
<proteinExistence type="predicted"/>
<evidence type="ECO:0000259" key="1">
    <source>
        <dbReference type="Pfam" id="PF04970"/>
    </source>
</evidence>
<organism evidence="2">
    <name type="scientific">Tanacetum cinerariifolium</name>
    <name type="common">Dalmatian daisy</name>
    <name type="synonym">Chrysanthemum cinerariifolium</name>
    <dbReference type="NCBI Taxonomy" id="118510"/>
    <lineage>
        <taxon>Eukaryota</taxon>
        <taxon>Viridiplantae</taxon>
        <taxon>Streptophyta</taxon>
        <taxon>Embryophyta</taxon>
        <taxon>Tracheophyta</taxon>
        <taxon>Spermatophyta</taxon>
        <taxon>Magnoliopsida</taxon>
        <taxon>eudicotyledons</taxon>
        <taxon>Gunneridae</taxon>
        <taxon>Pentapetalae</taxon>
        <taxon>asterids</taxon>
        <taxon>campanulids</taxon>
        <taxon>Asterales</taxon>
        <taxon>Asteraceae</taxon>
        <taxon>Asteroideae</taxon>
        <taxon>Anthemideae</taxon>
        <taxon>Anthemidinae</taxon>
        <taxon>Tanacetum</taxon>
    </lineage>
</organism>
<evidence type="ECO:0000313" key="2">
    <source>
        <dbReference type="EMBL" id="GEW70130.1"/>
    </source>
</evidence>